<evidence type="ECO:0000256" key="6">
    <source>
        <dbReference type="SAM" id="MobiDB-lite"/>
    </source>
</evidence>
<evidence type="ECO:0000259" key="7">
    <source>
        <dbReference type="Pfam" id="PF01385"/>
    </source>
</evidence>
<dbReference type="InterPro" id="IPR001959">
    <property type="entry name" value="Transposase"/>
</dbReference>
<feature type="domain" description="Cas12f1-like TNB" evidence="8">
    <location>
        <begin position="251"/>
        <end position="316"/>
    </location>
</feature>
<gene>
    <name evidence="9" type="ORF">GCM10007147_24140</name>
</gene>
<proteinExistence type="inferred from homology"/>
<keyword evidence="3" id="KW-0815">Transposition</keyword>
<dbReference type="PANTHER" id="PTHR30405:SF25">
    <property type="entry name" value="RNA-GUIDED DNA ENDONUCLEASE INSQ-RELATED"/>
    <property type="match status" value="1"/>
</dbReference>
<evidence type="ECO:0000256" key="5">
    <source>
        <dbReference type="ARBA" id="ARBA00023172"/>
    </source>
</evidence>
<keyword evidence="4" id="KW-0238">DNA-binding</keyword>
<evidence type="ECO:0000256" key="1">
    <source>
        <dbReference type="ARBA" id="ARBA00008761"/>
    </source>
</evidence>
<dbReference type="InterPro" id="IPR051399">
    <property type="entry name" value="RNA-guided_DNA_endo/Transpos"/>
</dbReference>
<evidence type="ECO:0000259" key="8">
    <source>
        <dbReference type="Pfam" id="PF07282"/>
    </source>
</evidence>
<evidence type="ECO:0000256" key="2">
    <source>
        <dbReference type="ARBA" id="ARBA00011044"/>
    </source>
</evidence>
<dbReference type="Pfam" id="PF07282">
    <property type="entry name" value="Cas12f1-like_TNB"/>
    <property type="match status" value="1"/>
</dbReference>
<protein>
    <submittedName>
        <fullName evidence="9">Transposase</fullName>
    </submittedName>
</protein>
<dbReference type="GO" id="GO:0003677">
    <property type="term" value="F:DNA binding"/>
    <property type="evidence" value="ECO:0007669"/>
    <property type="project" value="UniProtKB-KW"/>
</dbReference>
<dbReference type="InterPro" id="IPR010095">
    <property type="entry name" value="Cas12f1-like_TNB"/>
</dbReference>
<keyword evidence="5" id="KW-0233">DNA recombination</keyword>
<evidence type="ECO:0000256" key="3">
    <source>
        <dbReference type="ARBA" id="ARBA00022578"/>
    </source>
</evidence>
<comment type="similarity">
    <text evidence="1">In the C-terminal section; belongs to the transposase 35 family.</text>
</comment>
<name>A0A918XDJ4_9ACTN</name>
<comment type="caution">
    <text evidence="9">The sequence shown here is derived from an EMBL/GenBank/DDBJ whole genome shotgun (WGS) entry which is preliminary data.</text>
</comment>
<comment type="similarity">
    <text evidence="2">In the N-terminal section; belongs to the transposase 2 family.</text>
</comment>
<reference evidence="9 10" key="1">
    <citation type="journal article" date="2014" name="Int. J. Syst. Evol. Microbiol.">
        <title>Complete genome sequence of Corynebacterium casei LMG S-19264T (=DSM 44701T), isolated from a smear-ripened cheese.</title>
        <authorList>
            <consortium name="US DOE Joint Genome Institute (JGI-PGF)"/>
            <person name="Walter F."/>
            <person name="Albersmeier A."/>
            <person name="Kalinowski J."/>
            <person name="Ruckert C."/>
        </authorList>
    </citation>
    <scope>NUCLEOTIDE SEQUENCE [LARGE SCALE GENOMIC DNA]</scope>
    <source>
        <strain evidence="9 10">KCTC 19473</strain>
    </source>
</reference>
<sequence>MPKSAELSQALITGAKKTTERAWLGEVSAVPLQQVLRDLDRAWKAHEDSKTGTRKGAKVGAPRFKPRRDPVQSARFTNNARWKITNAGKPALPGVGHVKAAWSRSLPSPPSSVTVVKDAAGRYFASFVVETDDEPLPDTTPEVGIDLGLSHFAVLSNGTEAASPRFLRRAGKKLRKAQRALSRTQKGSHNKEKARLKVARAHVRVADARKNFHHQLSTRITRENQTVHVEDLSVKALGRTKLAQSVHDAGWSQSVSMLECKAARYGRTFTKVDRFLPSSQTCSECGAVDGPQPLHVRTWTCPVCQTIHDRDLNAARIVPAAGGPTGKTPAEGP</sequence>
<dbReference type="GO" id="GO:0032196">
    <property type="term" value="P:transposition"/>
    <property type="evidence" value="ECO:0007669"/>
    <property type="project" value="UniProtKB-KW"/>
</dbReference>
<dbReference type="NCBIfam" id="NF040570">
    <property type="entry name" value="guided_TnpB"/>
    <property type="match status" value="1"/>
</dbReference>
<feature type="region of interest" description="Disordered" evidence="6">
    <location>
        <begin position="46"/>
        <end position="71"/>
    </location>
</feature>
<dbReference type="Proteomes" id="UP000654947">
    <property type="component" value="Unassembled WGS sequence"/>
</dbReference>
<evidence type="ECO:0000256" key="4">
    <source>
        <dbReference type="ARBA" id="ARBA00023125"/>
    </source>
</evidence>
<feature type="domain" description="Probable transposase IS891/IS1136/IS1341" evidence="7">
    <location>
        <begin position="126"/>
        <end position="237"/>
    </location>
</feature>
<dbReference type="PANTHER" id="PTHR30405">
    <property type="entry name" value="TRANSPOSASE"/>
    <property type="match status" value="1"/>
</dbReference>
<dbReference type="AlphaFoldDB" id="A0A918XDJ4"/>
<evidence type="ECO:0000313" key="9">
    <source>
        <dbReference type="EMBL" id="GHD26243.1"/>
    </source>
</evidence>
<dbReference type="EMBL" id="BMXL01000010">
    <property type="protein sequence ID" value="GHD26243.1"/>
    <property type="molecule type" value="Genomic_DNA"/>
</dbReference>
<organism evidence="9 10">
    <name type="scientific">Nocardiopsis kunsanensis</name>
    <dbReference type="NCBI Taxonomy" id="141693"/>
    <lineage>
        <taxon>Bacteria</taxon>
        <taxon>Bacillati</taxon>
        <taxon>Actinomycetota</taxon>
        <taxon>Actinomycetes</taxon>
        <taxon>Streptosporangiales</taxon>
        <taxon>Nocardiopsidaceae</taxon>
        <taxon>Nocardiopsis</taxon>
    </lineage>
</organism>
<evidence type="ECO:0000313" key="10">
    <source>
        <dbReference type="Proteomes" id="UP000654947"/>
    </source>
</evidence>
<keyword evidence="10" id="KW-1185">Reference proteome</keyword>
<dbReference type="Pfam" id="PF01385">
    <property type="entry name" value="OrfB_IS605"/>
    <property type="match status" value="1"/>
</dbReference>
<dbReference type="GO" id="GO:0006310">
    <property type="term" value="P:DNA recombination"/>
    <property type="evidence" value="ECO:0007669"/>
    <property type="project" value="UniProtKB-KW"/>
</dbReference>
<accession>A0A918XDJ4</accession>
<dbReference type="RefSeq" id="WP_230480023.1">
    <property type="nucleotide sequence ID" value="NZ_BMXL01000010.1"/>
</dbReference>